<dbReference type="Pfam" id="PF20531">
    <property type="entry name" value="DUF6746"/>
    <property type="match status" value="1"/>
</dbReference>
<organism evidence="2 3">
    <name type="scientific">Zobellella denitrificans</name>
    <dbReference type="NCBI Taxonomy" id="347534"/>
    <lineage>
        <taxon>Bacteria</taxon>
        <taxon>Pseudomonadati</taxon>
        <taxon>Pseudomonadota</taxon>
        <taxon>Gammaproteobacteria</taxon>
        <taxon>Aeromonadales</taxon>
        <taxon>Aeromonadaceae</taxon>
        <taxon>Zobellella</taxon>
    </lineage>
</organism>
<dbReference type="EMBL" id="CP012621">
    <property type="protein sequence ID" value="ATG72819.1"/>
    <property type="molecule type" value="Genomic_DNA"/>
</dbReference>
<sequence length="124" mass="13536">MMKSLPLPLFSALILLLAAHVQAETRPDHYQGEPAETLEQAVTNFSEYNAKLAELLAGELTPAALSEVHQLTYTLENALAKINEETAALAQTLEEVHVASETNQPQLVKDRGEAYLAVSRTLIP</sequence>
<dbReference type="KEGG" id="zdf:AN401_02245"/>
<feature type="chain" id="PRO_5012877744" evidence="1">
    <location>
        <begin position="24"/>
        <end position="124"/>
    </location>
</feature>
<dbReference type="InterPro" id="IPR046634">
    <property type="entry name" value="DUF6746"/>
</dbReference>
<evidence type="ECO:0000256" key="1">
    <source>
        <dbReference type="SAM" id="SignalP"/>
    </source>
</evidence>
<dbReference type="Proteomes" id="UP000217763">
    <property type="component" value="Chromosome"/>
</dbReference>
<protein>
    <submittedName>
        <fullName evidence="2">Uncharacterized protein</fullName>
    </submittedName>
</protein>
<keyword evidence="1" id="KW-0732">Signal</keyword>
<evidence type="ECO:0000313" key="2">
    <source>
        <dbReference type="EMBL" id="ATG72819.1"/>
    </source>
</evidence>
<gene>
    <name evidence="2" type="ORF">AN401_02245</name>
</gene>
<feature type="signal peptide" evidence="1">
    <location>
        <begin position="1"/>
        <end position="23"/>
    </location>
</feature>
<reference evidence="3" key="1">
    <citation type="submission" date="2015-09" db="EMBL/GenBank/DDBJ databases">
        <authorList>
            <person name="Shao Z."/>
            <person name="Wang L."/>
        </authorList>
    </citation>
    <scope>NUCLEOTIDE SEQUENCE [LARGE SCALE GENOMIC DNA]</scope>
    <source>
        <strain evidence="3">F13-1</strain>
    </source>
</reference>
<accession>A0A291HL38</accession>
<evidence type="ECO:0000313" key="3">
    <source>
        <dbReference type="Proteomes" id="UP000217763"/>
    </source>
</evidence>
<keyword evidence="3" id="KW-1185">Reference proteome</keyword>
<proteinExistence type="predicted"/>
<name>A0A291HL38_9GAMM</name>
<dbReference type="RefSeq" id="WP_198401792.1">
    <property type="nucleotide sequence ID" value="NZ_CP012621.1"/>
</dbReference>
<dbReference type="AlphaFoldDB" id="A0A291HL38"/>